<sequence length="74" mass="8202">MPLITGPEVVRADGPDVRARLAESARVPAVAVRQRTEVEHYCGYQYPEPFDAPREGVGGQPTTFRWTGFTKIAE</sequence>
<protein>
    <submittedName>
        <fullName evidence="1">Uncharacterized protein</fullName>
    </submittedName>
</protein>
<comment type="caution">
    <text evidence="1">The sequence shown here is derived from an EMBL/GenBank/DDBJ whole genome shotgun (WGS) entry which is preliminary data.</text>
</comment>
<dbReference type="Pfam" id="PF19450">
    <property type="entry name" value="DUF5988"/>
    <property type="match status" value="1"/>
</dbReference>
<evidence type="ECO:0000313" key="1">
    <source>
        <dbReference type="EMBL" id="MDQ1025076.1"/>
    </source>
</evidence>
<name>A0ABU0SQU9_9ACTN</name>
<dbReference type="Proteomes" id="UP001230328">
    <property type="component" value="Unassembled WGS sequence"/>
</dbReference>
<reference evidence="1 2" key="1">
    <citation type="submission" date="2023-07" db="EMBL/GenBank/DDBJ databases">
        <title>Comparative genomics of wheat-associated soil bacteria to identify genetic determinants of phenazine resistance.</title>
        <authorList>
            <person name="Mouncey N."/>
        </authorList>
    </citation>
    <scope>NUCLEOTIDE SEQUENCE [LARGE SCALE GENOMIC DNA]</scope>
    <source>
        <strain evidence="1 2">V2I4</strain>
    </source>
</reference>
<keyword evidence="2" id="KW-1185">Reference proteome</keyword>
<evidence type="ECO:0000313" key="2">
    <source>
        <dbReference type="Proteomes" id="UP001230328"/>
    </source>
</evidence>
<dbReference type="InterPro" id="IPR046030">
    <property type="entry name" value="DUF5988"/>
</dbReference>
<accession>A0ABU0SQU9</accession>
<organism evidence="1 2">
    <name type="scientific">Streptomyces umbrinus</name>
    <dbReference type="NCBI Taxonomy" id="67370"/>
    <lineage>
        <taxon>Bacteria</taxon>
        <taxon>Bacillati</taxon>
        <taxon>Actinomycetota</taxon>
        <taxon>Actinomycetes</taxon>
        <taxon>Kitasatosporales</taxon>
        <taxon>Streptomycetaceae</taxon>
        <taxon>Streptomyces</taxon>
        <taxon>Streptomyces phaeochromogenes group</taxon>
    </lineage>
</organism>
<dbReference type="EMBL" id="JAUSZI010000002">
    <property type="protein sequence ID" value="MDQ1025076.1"/>
    <property type="molecule type" value="Genomic_DNA"/>
</dbReference>
<gene>
    <name evidence="1" type="ORF">QF035_002658</name>
</gene>
<dbReference type="RefSeq" id="WP_307520389.1">
    <property type="nucleotide sequence ID" value="NZ_JAUSZI010000002.1"/>
</dbReference>
<proteinExistence type="predicted"/>